<reference evidence="1 2" key="1">
    <citation type="journal article" date="2018" name="New Phytol.">
        <title>Phylogenomics of Endogonaceae and evolution of mycorrhizas within Mucoromycota.</title>
        <authorList>
            <person name="Chang Y."/>
            <person name="Desiro A."/>
            <person name="Na H."/>
            <person name="Sandor L."/>
            <person name="Lipzen A."/>
            <person name="Clum A."/>
            <person name="Barry K."/>
            <person name="Grigoriev I.V."/>
            <person name="Martin F.M."/>
            <person name="Stajich J.E."/>
            <person name="Smith M.E."/>
            <person name="Bonito G."/>
            <person name="Spatafora J.W."/>
        </authorList>
    </citation>
    <scope>NUCLEOTIDE SEQUENCE [LARGE SCALE GENOMIC DNA]</scope>
    <source>
        <strain evidence="1 2">GMNB39</strain>
    </source>
</reference>
<dbReference type="AlphaFoldDB" id="A0A433DIY2"/>
<comment type="caution">
    <text evidence="1">The sequence shown here is derived from an EMBL/GenBank/DDBJ whole genome shotgun (WGS) entry which is preliminary data.</text>
</comment>
<sequence length="199" mass="21799">MEVGLTTFIDSRIEASKRTPIPHTRTTQQLKAVLLDALLPHLVLVVVEHTHTENLPDHVIDVCVCIVDSNAEQNAEATTYGADLVAVDRDAGAGDTLEHCAHVQTMTRFKGRKPLALSRNKISSLEPLPVMSHSHRSPPIFCHPAVLIALTALALKAFSKICLPSLPSSPEATLPYHEILHPDHRQLHTGGCPVYRRSL</sequence>
<evidence type="ECO:0000313" key="1">
    <source>
        <dbReference type="EMBL" id="RUP50801.1"/>
    </source>
</evidence>
<dbReference type="EMBL" id="RBNI01001175">
    <property type="protein sequence ID" value="RUP50801.1"/>
    <property type="molecule type" value="Genomic_DNA"/>
</dbReference>
<evidence type="ECO:0000313" key="2">
    <source>
        <dbReference type="Proteomes" id="UP000268093"/>
    </source>
</evidence>
<dbReference type="Proteomes" id="UP000268093">
    <property type="component" value="Unassembled WGS sequence"/>
</dbReference>
<name>A0A433DIY2_9FUNG</name>
<keyword evidence="2" id="KW-1185">Reference proteome</keyword>
<proteinExistence type="predicted"/>
<organism evidence="1 2">
    <name type="scientific">Jimgerdemannia flammicorona</name>
    <dbReference type="NCBI Taxonomy" id="994334"/>
    <lineage>
        <taxon>Eukaryota</taxon>
        <taxon>Fungi</taxon>
        <taxon>Fungi incertae sedis</taxon>
        <taxon>Mucoromycota</taxon>
        <taxon>Mucoromycotina</taxon>
        <taxon>Endogonomycetes</taxon>
        <taxon>Endogonales</taxon>
        <taxon>Endogonaceae</taxon>
        <taxon>Jimgerdemannia</taxon>
    </lineage>
</organism>
<protein>
    <submittedName>
        <fullName evidence="1">Uncharacterized protein</fullName>
    </submittedName>
</protein>
<gene>
    <name evidence="1" type="ORF">BC936DRAFT_137641</name>
</gene>
<accession>A0A433DIY2</accession>